<dbReference type="EMBL" id="ML170156">
    <property type="protein sequence ID" value="TDL29418.1"/>
    <property type="molecule type" value="Genomic_DNA"/>
</dbReference>
<dbReference type="VEuPathDB" id="FungiDB:BD410DRAFT_21430"/>
<dbReference type="AlphaFoldDB" id="A0A4V3AZK0"/>
<dbReference type="PANTHER" id="PTHR37852">
    <property type="entry name" value="YALI0B21208P"/>
    <property type="match status" value="1"/>
</dbReference>
<reference evidence="1 2" key="1">
    <citation type="submission" date="2018-06" db="EMBL/GenBank/DDBJ databases">
        <title>A transcriptomic atlas of mushroom development highlights an independent origin of complex multicellularity.</title>
        <authorList>
            <consortium name="DOE Joint Genome Institute"/>
            <person name="Krizsan K."/>
            <person name="Almasi E."/>
            <person name="Merenyi Z."/>
            <person name="Sahu N."/>
            <person name="Viragh M."/>
            <person name="Koszo T."/>
            <person name="Mondo S."/>
            <person name="Kiss B."/>
            <person name="Balint B."/>
            <person name="Kues U."/>
            <person name="Barry K."/>
            <person name="Hegedus J.C."/>
            <person name="Henrissat B."/>
            <person name="Johnson J."/>
            <person name="Lipzen A."/>
            <person name="Ohm R."/>
            <person name="Nagy I."/>
            <person name="Pangilinan J."/>
            <person name="Yan J."/>
            <person name="Xiong Y."/>
            <person name="Grigoriev I.V."/>
            <person name="Hibbett D.S."/>
            <person name="Nagy L.G."/>
        </authorList>
    </citation>
    <scope>NUCLEOTIDE SEQUENCE [LARGE SCALE GENOMIC DNA]</scope>
    <source>
        <strain evidence="1 2">SZMC22713</strain>
    </source>
</reference>
<gene>
    <name evidence="1" type="ORF">BD410DRAFT_21430</name>
</gene>
<organism evidence="1 2">
    <name type="scientific">Rickenella mellea</name>
    <dbReference type="NCBI Taxonomy" id="50990"/>
    <lineage>
        <taxon>Eukaryota</taxon>
        <taxon>Fungi</taxon>
        <taxon>Dikarya</taxon>
        <taxon>Basidiomycota</taxon>
        <taxon>Agaricomycotina</taxon>
        <taxon>Agaricomycetes</taxon>
        <taxon>Hymenochaetales</taxon>
        <taxon>Rickenellaceae</taxon>
        <taxon>Rickenella</taxon>
    </lineage>
</organism>
<dbReference type="OrthoDB" id="5584028at2759"/>
<name>A0A4V3AZK0_9AGAM</name>
<proteinExistence type="predicted"/>
<evidence type="ECO:0000313" key="1">
    <source>
        <dbReference type="EMBL" id="TDL29418.1"/>
    </source>
</evidence>
<protein>
    <submittedName>
        <fullName evidence="1">Uncharacterized protein</fullName>
    </submittedName>
</protein>
<dbReference type="PANTHER" id="PTHR37852:SF1">
    <property type="entry name" value="HIG1 DOMAIN-CONTAINING PROTEIN"/>
    <property type="match status" value="1"/>
</dbReference>
<keyword evidence="2" id="KW-1185">Reference proteome</keyword>
<sequence length="148" mass="16027">MGPMTQWIAFLGHDRKMVNHSDPIRINVPPRYLVLAGAGSVTGLSIGLIRGARAASSRFLAENVHRAPTTVQGWYFYKKTKNYKVMLGGLREGGRDALRLGAVGLAWAGLEDAMQRIGLEEVREVGAGIGTAGLFSGVCEWELPGEIF</sequence>
<accession>A0A4V3AZK0</accession>
<evidence type="ECO:0000313" key="2">
    <source>
        <dbReference type="Proteomes" id="UP000294933"/>
    </source>
</evidence>
<dbReference type="STRING" id="50990.A0A4V3AZK0"/>
<dbReference type="Proteomes" id="UP000294933">
    <property type="component" value="Unassembled WGS sequence"/>
</dbReference>